<dbReference type="RefSeq" id="WP_211870400.1">
    <property type="nucleotide sequence ID" value="NZ_JAAEDI010000020.1"/>
</dbReference>
<dbReference type="EMBL" id="JAAEDI010000020">
    <property type="protein sequence ID" value="MBR0651716.1"/>
    <property type="molecule type" value="Genomic_DNA"/>
</dbReference>
<name>A0ABS5EL08_9PROT</name>
<dbReference type="Pfam" id="PF08327">
    <property type="entry name" value="AHSA1"/>
    <property type="match status" value="1"/>
</dbReference>
<feature type="domain" description="Activator of Hsp90 ATPase homologue 1/2-like C-terminal" evidence="2">
    <location>
        <begin position="35"/>
        <end position="147"/>
    </location>
</feature>
<comment type="similarity">
    <text evidence="1">Belongs to the AHA1 family.</text>
</comment>
<protein>
    <submittedName>
        <fullName evidence="3">SRPBCC family protein</fullName>
    </submittedName>
</protein>
<dbReference type="InterPro" id="IPR013538">
    <property type="entry name" value="ASHA1/2-like_C"/>
</dbReference>
<evidence type="ECO:0000256" key="1">
    <source>
        <dbReference type="ARBA" id="ARBA00006817"/>
    </source>
</evidence>
<dbReference type="CDD" id="cd08899">
    <property type="entry name" value="SRPBCC_CalC_Aha1-like_6"/>
    <property type="match status" value="1"/>
</dbReference>
<accession>A0ABS5EL08</accession>
<sequence length="197" mass="20296">MDVNAQVAAVARSVSACERDGRAMRDVTVERCFGAPPGELWSAVTDPQQLARWFLPVSGELRLGGRYQFDGNAGGTITACEAPRHLVVTWEFGGGVSWVALRIAAATNGARVTLTHTCPLDDHWRSYGAGAAGLGWELALAGLAALLAGGTPPDESSAFVAAASDAWRRAAIAGGEDAAQAAEAAGRTTAFYAPPAG</sequence>
<organism evidence="3 4">
    <name type="scientific">Neoroseomonas terrae</name>
    <dbReference type="NCBI Taxonomy" id="424799"/>
    <lineage>
        <taxon>Bacteria</taxon>
        <taxon>Pseudomonadati</taxon>
        <taxon>Pseudomonadota</taxon>
        <taxon>Alphaproteobacteria</taxon>
        <taxon>Acetobacterales</taxon>
        <taxon>Acetobacteraceae</taxon>
        <taxon>Neoroseomonas</taxon>
    </lineage>
</organism>
<reference evidence="4" key="1">
    <citation type="journal article" date="2021" name="Syst. Appl. Microbiol.">
        <title>Roseomonas hellenica sp. nov., isolated from roots of wild-growing Alkanna tinctoria.</title>
        <authorList>
            <person name="Rat A."/>
            <person name="Naranjo H.D."/>
            <person name="Lebbe L."/>
            <person name="Cnockaert M."/>
            <person name="Krigas N."/>
            <person name="Grigoriadou K."/>
            <person name="Maloupa E."/>
            <person name="Willems A."/>
        </authorList>
    </citation>
    <scope>NUCLEOTIDE SEQUENCE [LARGE SCALE GENOMIC DNA]</scope>
    <source>
        <strain evidence="4">LMG 31159</strain>
    </source>
</reference>
<dbReference type="Gene3D" id="3.30.530.20">
    <property type="match status" value="1"/>
</dbReference>
<dbReference type="Proteomes" id="UP000698752">
    <property type="component" value="Unassembled WGS sequence"/>
</dbReference>
<proteinExistence type="inferred from homology"/>
<gene>
    <name evidence="3" type="ORF">GXW78_18750</name>
</gene>
<dbReference type="InterPro" id="IPR023393">
    <property type="entry name" value="START-like_dom_sf"/>
</dbReference>
<evidence type="ECO:0000259" key="2">
    <source>
        <dbReference type="Pfam" id="PF08327"/>
    </source>
</evidence>
<keyword evidence="4" id="KW-1185">Reference proteome</keyword>
<comment type="caution">
    <text evidence="3">The sequence shown here is derived from an EMBL/GenBank/DDBJ whole genome shotgun (WGS) entry which is preliminary data.</text>
</comment>
<evidence type="ECO:0000313" key="3">
    <source>
        <dbReference type="EMBL" id="MBR0651716.1"/>
    </source>
</evidence>
<evidence type="ECO:0000313" key="4">
    <source>
        <dbReference type="Proteomes" id="UP000698752"/>
    </source>
</evidence>
<dbReference type="SUPFAM" id="SSF55961">
    <property type="entry name" value="Bet v1-like"/>
    <property type="match status" value="1"/>
</dbReference>